<evidence type="ECO:0000259" key="11">
    <source>
        <dbReference type="Pfam" id="PF00156"/>
    </source>
</evidence>
<dbReference type="SUPFAM" id="SSF53271">
    <property type="entry name" value="PRTase-like"/>
    <property type="match status" value="1"/>
</dbReference>
<feature type="short sequence motif" description="PRPP-binding" evidence="10">
    <location>
        <begin position="101"/>
        <end position="113"/>
    </location>
</feature>
<feature type="domain" description="Phosphoribosyltransferase" evidence="11">
    <location>
        <begin position="4"/>
        <end position="158"/>
    </location>
</feature>
<dbReference type="Gene3D" id="3.40.50.2020">
    <property type="match status" value="1"/>
</dbReference>
<keyword evidence="10" id="KW-0694">RNA-binding</keyword>
<dbReference type="NCBIfam" id="NF003547">
    <property type="entry name" value="PRK05205.1-3"/>
    <property type="match status" value="1"/>
</dbReference>
<dbReference type="Proteomes" id="UP000276349">
    <property type="component" value="Unassembled WGS sequence"/>
</dbReference>
<comment type="catalytic activity">
    <reaction evidence="10">
        <text>UMP + diphosphate = 5-phospho-alpha-D-ribose 1-diphosphate + uracil</text>
        <dbReference type="Rhea" id="RHEA:13017"/>
        <dbReference type="ChEBI" id="CHEBI:17568"/>
        <dbReference type="ChEBI" id="CHEBI:33019"/>
        <dbReference type="ChEBI" id="CHEBI:57865"/>
        <dbReference type="ChEBI" id="CHEBI:58017"/>
        <dbReference type="EC" id="2.4.2.9"/>
    </reaction>
</comment>
<dbReference type="AlphaFoldDB" id="A0A3S0J586"/>
<dbReference type="EC" id="2.4.2.9" evidence="10"/>
<evidence type="ECO:0000256" key="8">
    <source>
        <dbReference type="ARBA" id="ARBA00056018"/>
    </source>
</evidence>
<proteinExistence type="inferred from homology"/>
<comment type="similarity">
    <text evidence="1 10">Belongs to the purine/pyrimidine phosphoribosyltransferase family. PyrR subfamily.</text>
</comment>
<dbReference type="InterPro" id="IPR050137">
    <property type="entry name" value="PyrR_bifunctional"/>
</dbReference>
<keyword evidence="4 10" id="KW-0808">Transferase</keyword>
<dbReference type="RefSeq" id="WP_126292850.1">
    <property type="nucleotide sequence ID" value="NZ_CP155468.1"/>
</dbReference>
<evidence type="ECO:0000256" key="6">
    <source>
        <dbReference type="ARBA" id="ARBA00023163"/>
    </source>
</evidence>
<keyword evidence="2 10" id="KW-0806">Transcription termination</keyword>
<evidence type="ECO:0000256" key="9">
    <source>
        <dbReference type="ARBA" id="ARBA00063792"/>
    </source>
</evidence>
<dbReference type="HAMAP" id="MF_01219">
    <property type="entry name" value="PyrR"/>
    <property type="match status" value="1"/>
</dbReference>
<dbReference type="NCBIfam" id="NF003549">
    <property type="entry name" value="PRK05205.1-5"/>
    <property type="match status" value="1"/>
</dbReference>
<evidence type="ECO:0000256" key="5">
    <source>
        <dbReference type="ARBA" id="ARBA00023015"/>
    </source>
</evidence>
<gene>
    <name evidence="10 12" type="primary">pyrR</name>
    <name evidence="12" type="ORF">EKG35_03050</name>
</gene>
<comment type="function">
    <text evidence="8 10">Also displays a weak uracil phosphoribosyltransferase activity which is not physiologically significant.</text>
</comment>
<name>A0A3S0J586_9BACI</name>
<sequence length="181" mass="20148">MPQITELLDGPSMNRALTRIAHEIIERNKGIDQCILVGIKTRGAFLAKRLAEKIEKIEGQPIRTGELDITLYRDDLSTKNENGEALVQQVDIDYVVEAQKIVLVDDVLYTGRTVRAALDAVIDLGRPSQIQLAVLVDRGHRELPIRADYVGKNIPTSSSERIVVRLTEVDGEDNVTLHKAD</sequence>
<dbReference type="GO" id="GO:0004845">
    <property type="term" value="F:uracil phosphoribosyltransferase activity"/>
    <property type="evidence" value="ECO:0007669"/>
    <property type="project" value="UniProtKB-UniRule"/>
</dbReference>
<dbReference type="CDD" id="cd06223">
    <property type="entry name" value="PRTases_typeI"/>
    <property type="match status" value="1"/>
</dbReference>
<comment type="caution">
    <text evidence="12">The sequence shown here is derived from an EMBL/GenBank/DDBJ whole genome shotgun (WGS) entry which is preliminary data.</text>
</comment>
<keyword evidence="6 10" id="KW-0804">Transcription</keyword>
<comment type="subunit">
    <text evidence="9 10">Homodimer and homohexamer; in equilibrium.</text>
</comment>
<evidence type="ECO:0000313" key="12">
    <source>
        <dbReference type="EMBL" id="RTQ95372.1"/>
    </source>
</evidence>
<keyword evidence="5 10" id="KW-0805">Transcription regulation</keyword>
<protein>
    <recommendedName>
        <fullName evidence="10">Bifunctional protein PyrR</fullName>
    </recommendedName>
    <domain>
        <recommendedName>
            <fullName evidence="10">Pyrimidine operon regulatory protein</fullName>
        </recommendedName>
    </domain>
    <domain>
        <recommendedName>
            <fullName evidence="10">Uracil phosphoribosyltransferase</fullName>
            <shortName evidence="10">UPRTase</shortName>
            <ecNumber evidence="10">2.4.2.9</ecNumber>
        </recommendedName>
    </domain>
</protein>
<dbReference type="NCBIfam" id="NF003545">
    <property type="entry name" value="PRK05205.1-1"/>
    <property type="match status" value="1"/>
</dbReference>
<dbReference type="Pfam" id="PF00156">
    <property type="entry name" value="Pribosyltran"/>
    <property type="match status" value="1"/>
</dbReference>
<evidence type="ECO:0000256" key="7">
    <source>
        <dbReference type="ARBA" id="ARBA00053556"/>
    </source>
</evidence>
<dbReference type="InterPro" id="IPR000836">
    <property type="entry name" value="PRTase_dom"/>
</dbReference>
<dbReference type="FunFam" id="3.40.50.2020:FF:000020">
    <property type="entry name" value="Bifunctional protein PyrR"/>
    <property type="match status" value="1"/>
</dbReference>
<dbReference type="PANTHER" id="PTHR11608:SF0">
    <property type="entry name" value="BIFUNCTIONAL PROTEIN PYRR"/>
    <property type="match status" value="1"/>
</dbReference>
<evidence type="ECO:0000256" key="2">
    <source>
        <dbReference type="ARBA" id="ARBA00022472"/>
    </source>
</evidence>
<dbReference type="PANTHER" id="PTHR11608">
    <property type="entry name" value="BIFUNCTIONAL PROTEIN PYRR"/>
    <property type="match status" value="1"/>
</dbReference>
<dbReference type="GO" id="GO:0003723">
    <property type="term" value="F:RNA binding"/>
    <property type="evidence" value="ECO:0007669"/>
    <property type="project" value="UniProtKB-UniRule"/>
</dbReference>
<organism evidence="12 13">
    <name type="scientific">Lysinibacillus telephonicus</name>
    <dbReference type="NCBI Taxonomy" id="1714840"/>
    <lineage>
        <taxon>Bacteria</taxon>
        <taxon>Bacillati</taxon>
        <taxon>Bacillota</taxon>
        <taxon>Bacilli</taxon>
        <taxon>Bacillales</taxon>
        <taxon>Bacillaceae</taxon>
        <taxon>Lysinibacillus</taxon>
    </lineage>
</organism>
<keyword evidence="13" id="KW-1185">Reference proteome</keyword>
<evidence type="ECO:0000256" key="3">
    <source>
        <dbReference type="ARBA" id="ARBA00022676"/>
    </source>
</evidence>
<dbReference type="InterPro" id="IPR029057">
    <property type="entry name" value="PRTase-like"/>
</dbReference>
<dbReference type="NCBIfam" id="NF003548">
    <property type="entry name" value="PRK05205.1-4"/>
    <property type="match status" value="1"/>
</dbReference>
<evidence type="ECO:0000256" key="10">
    <source>
        <dbReference type="HAMAP-Rule" id="MF_01219"/>
    </source>
</evidence>
<evidence type="ECO:0000256" key="4">
    <source>
        <dbReference type="ARBA" id="ARBA00022679"/>
    </source>
</evidence>
<dbReference type="OrthoDB" id="9802227at2"/>
<keyword evidence="3 10" id="KW-0328">Glycosyltransferase</keyword>
<dbReference type="EMBL" id="RXNR01000006">
    <property type="protein sequence ID" value="RTQ95372.1"/>
    <property type="molecule type" value="Genomic_DNA"/>
</dbReference>
<dbReference type="GO" id="GO:0006353">
    <property type="term" value="P:DNA-templated transcription termination"/>
    <property type="evidence" value="ECO:0007669"/>
    <property type="project" value="UniProtKB-UniRule"/>
</dbReference>
<evidence type="ECO:0000256" key="1">
    <source>
        <dbReference type="ARBA" id="ARBA00005565"/>
    </source>
</evidence>
<reference evidence="12 13" key="1">
    <citation type="submission" date="2018-12" db="EMBL/GenBank/DDBJ databases">
        <authorList>
            <person name="Yu L."/>
        </authorList>
    </citation>
    <scope>NUCLEOTIDE SEQUENCE [LARGE SCALE GENOMIC DNA]</scope>
    <source>
        <strain evidence="12 13">S5H2222</strain>
    </source>
</reference>
<accession>A0A3S0J586</accession>
<comment type="function">
    <text evidence="7 10">Regulates transcriptional attenuation of the pyrimidine nucleotide (pyr) operon by binding in a uridine-dependent manner to specific sites on pyr mRNA. This disrupts an antiterminator hairpin in the RNA and favors formation of a downstream transcription terminator, leading to a reduced expression of downstream genes.</text>
</comment>
<evidence type="ECO:0000313" key="13">
    <source>
        <dbReference type="Proteomes" id="UP000276349"/>
    </source>
</evidence>
<dbReference type="InterPro" id="IPR023050">
    <property type="entry name" value="PyrR"/>
</dbReference>